<dbReference type="PANTHER" id="PTHR30532">
    <property type="entry name" value="IRON III DICITRATE-BINDING PERIPLASMIC PROTEIN"/>
    <property type="match status" value="1"/>
</dbReference>
<name>A0A4P8ECZ4_9RHOB</name>
<dbReference type="InterPro" id="IPR051313">
    <property type="entry name" value="Bact_iron-sidero_bind"/>
</dbReference>
<dbReference type="InterPro" id="IPR033870">
    <property type="entry name" value="FatB"/>
</dbReference>
<evidence type="ECO:0000256" key="5">
    <source>
        <dbReference type="ARBA" id="ARBA00022729"/>
    </source>
</evidence>
<gene>
    <name evidence="8" type="ORF">EOK75_02465</name>
</gene>
<feature type="signal peptide" evidence="6">
    <location>
        <begin position="1"/>
        <end position="22"/>
    </location>
</feature>
<reference evidence="8 9" key="1">
    <citation type="submission" date="2019-05" db="EMBL/GenBank/DDBJ databases">
        <title>Pseudorhodobacter turbinis sp. nov., isolated from the gut of the Korean turban shell.</title>
        <authorList>
            <person name="Jeong Y.-S."/>
            <person name="Kang W.-R."/>
            <person name="Bae J.-W."/>
        </authorList>
    </citation>
    <scope>NUCLEOTIDE SEQUENCE [LARGE SCALE GENOMIC DNA]</scope>
    <source>
        <strain evidence="8 9">S12M18</strain>
    </source>
</reference>
<dbReference type="GO" id="GO:0030288">
    <property type="term" value="C:outer membrane-bounded periplasmic space"/>
    <property type="evidence" value="ECO:0007669"/>
    <property type="project" value="TreeGrafter"/>
</dbReference>
<proteinExistence type="inferred from homology"/>
<dbReference type="RefSeq" id="WP_137192421.1">
    <property type="nucleotide sequence ID" value="NZ_CP039964.1"/>
</dbReference>
<dbReference type="InterPro" id="IPR002491">
    <property type="entry name" value="ABC_transptr_periplasmic_BD"/>
</dbReference>
<dbReference type="CDD" id="cd01140">
    <property type="entry name" value="FatB"/>
    <property type="match status" value="1"/>
</dbReference>
<comment type="similarity">
    <text evidence="2">Belongs to the bacterial solute-binding protein 8 family.</text>
</comment>
<organism evidence="8 9">
    <name type="scientific">Pseudorhodobacter turbinis</name>
    <dbReference type="NCBI Taxonomy" id="2500533"/>
    <lineage>
        <taxon>Bacteria</taxon>
        <taxon>Pseudomonadati</taxon>
        <taxon>Pseudomonadota</taxon>
        <taxon>Alphaproteobacteria</taxon>
        <taxon>Rhodobacterales</taxon>
        <taxon>Paracoccaceae</taxon>
        <taxon>Pseudorhodobacter</taxon>
    </lineage>
</organism>
<sequence>MNRIACAALFGLSLCAAPASMAGDILIQTAQGGVATAQSPSKVVALDVASIDTLTALGVTLAGAPDKLYVDYLGDLGTQPVGTLFEPDMEALANLDPDLIIVGGRSATKAQPLAKIAPTIDMTIGADTIADARKNIETYGKLFDKEDKATALLTTLDTHLSEVKVAAAGKGNALILMTNGPKVSAYGRGSRFGWLHTALDLPEAFENLNPEVHGDAVSFEFIAETNPDWLIVVDRSVAIGEASSAQTTLDNPLVAGTMAAQKGQIIYLSAAPLYIAGGGYTSLSTTLAELKTAFTK</sequence>
<evidence type="ECO:0000256" key="4">
    <source>
        <dbReference type="ARBA" id="ARBA00022496"/>
    </source>
</evidence>
<keyword evidence="4" id="KW-0406">Ion transport</keyword>
<keyword evidence="5 6" id="KW-0732">Signal</keyword>
<evidence type="ECO:0000256" key="1">
    <source>
        <dbReference type="ARBA" id="ARBA00004196"/>
    </source>
</evidence>
<dbReference type="GO" id="GO:1901678">
    <property type="term" value="P:iron coordination entity transport"/>
    <property type="evidence" value="ECO:0007669"/>
    <property type="project" value="UniProtKB-ARBA"/>
</dbReference>
<evidence type="ECO:0000256" key="6">
    <source>
        <dbReference type="SAM" id="SignalP"/>
    </source>
</evidence>
<keyword evidence="4" id="KW-0408">Iron</keyword>
<keyword evidence="9" id="KW-1185">Reference proteome</keyword>
<accession>A0A4P8ECZ4</accession>
<keyword evidence="4" id="KW-0410">Iron transport</keyword>
<evidence type="ECO:0000313" key="8">
    <source>
        <dbReference type="EMBL" id="QCO54751.1"/>
    </source>
</evidence>
<dbReference type="EMBL" id="CP039964">
    <property type="protein sequence ID" value="QCO54751.1"/>
    <property type="molecule type" value="Genomic_DNA"/>
</dbReference>
<evidence type="ECO:0000256" key="2">
    <source>
        <dbReference type="ARBA" id="ARBA00008814"/>
    </source>
</evidence>
<dbReference type="Gene3D" id="3.40.50.1980">
    <property type="entry name" value="Nitrogenase molybdenum iron protein domain"/>
    <property type="match status" value="2"/>
</dbReference>
<dbReference type="Pfam" id="PF01497">
    <property type="entry name" value="Peripla_BP_2"/>
    <property type="match status" value="1"/>
</dbReference>
<dbReference type="Proteomes" id="UP000298631">
    <property type="component" value="Chromosome"/>
</dbReference>
<evidence type="ECO:0000313" key="9">
    <source>
        <dbReference type="Proteomes" id="UP000298631"/>
    </source>
</evidence>
<dbReference type="KEGG" id="pseb:EOK75_02465"/>
<feature type="domain" description="Fe/B12 periplasmic-binding" evidence="7">
    <location>
        <begin position="42"/>
        <end position="296"/>
    </location>
</feature>
<dbReference type="AlphaFoldDB" id="A0A4P8ECZ4"/>
<protein>
    <submittedName>
        <fullName evidence="8">Siderophore ABC transporter substrate-binding protein</fullName>
    </submittedName>
</protein>
<evidence type="ECO:0000256" key="3">
    <source>
        <dbReference type="ARBA" id="ARBA00022448"/>
    </source>
</evidence>
<dbReference type="PROSITE" id="PS50983">
    <property type="entry name" value="FE_B12_PBP"/>
    <property type="match status" value="1"/>
</dbReference>
<dbReference type="SUPFAM" id="SSF53807">
    <property type="entry name" value="Helical backbone' metal receptor"/>
    <property type="match status" value="1"/>
</dbReference>
<evidence type="ECO:0000259" key="7">
    <source>
        <dbReference type="PROSITE" id="PS50983"/>
    </source>
</evidence>
<keyword evidence="3" id="KW-0813">Transport</keyword>
<feature type="chain" id="PRO_5020770884" evidence="6">
    <location>
        <begin position="23"/>
        <end position="296"/>
    </location>
</feature>
<dbReference type="OrthoDB" id="63946at2"/>
<comment type="subcellular location">
    <subcellularLocation>
        <location evidence="1">Cell envelope</location>
    </subcellularLocation>
</comment>
<dbReference type="PANTHER" id="PTHR30532:SF28">
    <property type="entry name" value="PETROBACTIN-BINDING PROTEIN YCLQ"/>
    <property type="match status" value="1"/>
</dbReference>